<comment type="caution">
    <text evidence="5">The sequence shown here is derived from an EMBL/GenBank/DDBJ whole genome shotgun (WGS) entry which is preliminary data.</text>
</comment>
<dbReference type="Gene3D" id="3.20.20.80">
    <property type="entry name" value="Glycosidases"/>
    <property type="match status" value="1"/>
</dbReference>
<keyword evidence="4" id="KW-0732">Signal</keyword>
<comment type="similarity">
    <text evidence="1">Belongs to the glycosyl hydrolase 25 family.</text>
</comment>
<dbReference type="CDD" id="cd06413">
    <property type="entry name" value="GH25_muramidase_1"/>
    <property type="match status" value="1"/>
</dbReference>
<dbReference type="eggNOG" id="COG3757">
    <property type="taxonomic scope" value="Bacteria"/>
</dbReference>
<dbReference type="PATRIC" id="fig|1231392.3.peg.1968"/>
<keyword evidence="3" id="KW-0326">Glycosidase</keyword>
<evidence type="ECO:0000313" key="5">
    <source>
        <dbReference type="EMBL" id="EKE43977.1"/>
    </source>
</evidence>
<protein>
    <submittedName>
        <fullName evidence="5">Glycosyl hydrolase, family 25</fullName>
    </submittedName>
</protein>
<dbReference type="InterPro" id="IPR017853">
    <property type="entry name" value="GH"/>
</dbReference>
<evidence type="ECO:0000256" key="4">
    <source>
        <dbReference type="SAM" id="SignalP"/>
    </source>
</evidence>
<dbReference type="GO" id="GO:0003796">
    <property type="term" value="F:lysozyme activity"/>
    <property type="evidence" value="ECO:0007669"/>
    <property type="project" value="InterPro"/>
</dbReference>
<dbReference type="EMBL" id="AMGO01000046">
    <property type="protein sequence ID" value="EKE43977.1"/>
    <property type="molecule type" value="Genomic_DNA"/>
</dbReference>
<organism evidence="5 6">
    <name type="scientific">Oceaniovalibus guishaninsula JLT2003</name>
    <dbReference type="NCBI Taxonomy" id="1231392"/>
    <lineage>
        <taxon>Bacteria</taxon>
        <taxon>Pseudomonadati</taxon>
        <taxon>Pseudomonadota</taxon>
        <taxon>Alphaproteobacteria</taxon>
        <taxon>Rhodobacterales</taxon>
        <taxon>Roseobacteraceae</taxon>
        <taxon>Oceaniovalibus</taxon>
    </lineage>
</organism>
<feature type="chain" id="PRO_5003861124" evidence="4">
    <location>
        <begin position="21"/>
        <end position="256"/>
    </location>
</feature>
<dbReference type="OrthoDB" id="9798192at2"/>
<keyword evidence="6" id="KW-1185">Reference proteome</keyword>
<evidence type="ECO:0000256" key="3">
    <source>
        <dbReference type="ARBA" id="ARBA00023295"/>
    </source>
</evidence>
<feature type="signal peptide" evidence="4">
    <location>
        <begin position="1"/>
        <end position="20"/>
    </location>
</feature>
<evidence type="ECO:0000256" key="1">
    <source>
        <dbReference type="ARBA" id="ARBA00010646"/>
    </source>
</evidence>
<dbReference type="PANTHER" id="PTHR34135">
    <property type="entry name" value="LYSOZYME"/>
    <property type="match status" value="1"/>
</dbReference>
<dbReference type="Proteomes" id="UP000006765">
    <property type="component" value="Unassembled WGS sequence"/>
</dbReference>
<dbReference type="AlphaFoldDB" id="K2HBI0"/>
<dbReference type="GO" id="GO:0016052">
    <property type="term" value="P:carbohydrate catabolic process"/>
    <property type="evidence" value="ECO:0007669"/>
    <property type="project" value="TreeGrafter"/>
</dbReference>
<gene>
    <name evidence="5" type="ORF">OCGS_1958</name>
</gene>
<evidence type="ECO:0000256" key="2">
    <source>
        <dbReference type="ARBA" id="ARBA00022801"/>
    </source>
</evidence>
<dbReference type="RefSeq" id="WP_007427110.1">
    <property type="nucleotide sequence ID" value="NZ_AMGO01000046.1"/>
</dbReference>
<accession>K2HBI0</accession>
<dbReference type="Pfam" id="PF01183">
    <property type="entry name" value="Glyco_hydro_25"/>
    <property type="match status" value="1"/>
</dbReference>
<dbReference type="InterPro" id="IPR018077">
    <property type="entry name" value="Glyco_hydro_fam25_subgr"/>
</dbReference>
<dbReference type="InterPro" id="IPR002053">
    <property type="entry name" value="Glyco_hydro_25"/>
</dbReference>
<keyword evidence="2 5" id="KW-0378">Hydrolase</keyword>
<sequence>MRAMLILFLLLAACARPAPPVPGQMQVVPPAFGDSRPHDWPGRGPAAYGVHGIDVSRWQAAPDWNAARAAGVNFAFLKATEGGDRLDPAFGSHSEGAARAGIPVGAYHFFYFCTPAEDQARWFIANVPRRAGNLPPVLDLEWNPHSPTCTFRPDPAVVRAEARTWLDIVGRHYGQRPIVYTTPDFWDRNDIGQLDAEFWLRSTAATPADRYPGARWTFWQYTATGTVPGFSGGTDINAFVGSASAWHDWRIRRSLR</sequence>
<dbReference type="GO" id="GO:0009253">
    <property type="term" value="P:peptidoglycan catabolic process"/>
    <property type="evidence" value="ECO:0007669"/>
    <property type="project" value="InterPro"/>
</dbReference>
<dbReference type="SUPFAM" id="SSF51445">
    <property type="entry name" value="(Trans)glycosidases"/>
    <property type="match status" value="1"/>
</dbReference>
<dbReference type="GO" id="GO:0016998">
    <property type="term" value="P:cell wall macromolecule catabolic process"/>
    <property type="evidence" value="ECO:0007669"/>
    <property type="project" value="InterPro"/>
</dbReference>
<name>K2HBI0_9RHOB</name>
<dbReference type="SMART" id="SM00641">
    <property type="entry name" value="Glyco_25"/>
    <property type="match status" value="1"/>
</dbReference>
<dbReference type="PROSITE" id="PS51904">
    <property type="entry name" value="GLYCOSYL_HYDROL_F25_2"/>
    <property type="match status" value="1"/>
</dbReference>
<proteinExistence type="inferred from homology"/>
<reference evidence="5 6" key="1">
    <citation type="journal article" date="2012" name="J. Bacteriol.">
        <title>Draft Genome Sequence of Oceaniovalibus guishaninsula JLT2003T.</title>
        <authorList>
            <person name="Tang K."/>
            <person name="Liu K."/>
            <person name="Jiao N."/>
        </authorList>
    </citation>
    <scope>NUCLEOTIDE SEQUENCE [LARGE SCALE GENOMIC DNA]</scope>
    <source>
        <strain evidence="5 6">JLT2003</strain>
    </source>
</reference>
<dbReference type="PANTHER" id="PTHR34135:SF2">
    <property type="entry name" value="LYSOZYME"/>
    <property type="match status" value="1"/>
</dbReference>
<dbReference type="STRING" id="1231392.OCGS_1958"/>
<evidence type="ECO:0000313" key="6">
    <source>
        <dbReference type="Proteomes" id="UP000006765"/>
    </source>
</evidence>